<proteinExistence type="inferred from homology"/>
<evidence type="ECO:0000256" key="2">
    <source>
        <dbReference type="ARBA" id="ARBA00007242"/>
    </source>
</evidence>
<feature type="transmembrane region" description="Helical" evidence="12">
    <location>
        <begin position="819"/>
        <end position="842"/>
    </location>
</feature>
<dbReference type="PROSITE" id="PS50259">
    <property type="entry name" value="G_PROTEIN_RECEP_F3_4"/>
    <property type="match status" value="1"/>
</dbReference>
<dbReference type="FunFam" id="3.40.50.2300:FF:000016">
    <property type="entry name" value="Taste 1 receptor member 2"/>
    <property type="match status" value="1"/>
</dbReference>
<evidence type="ECO:0000256" key="13">
    <source>
        <dbReference type="SAM" id="SignalP"/>
    </source>
</evidence>
<evidence type="ECO:0000256" key="12">
    <source>
        <dbReference type="SAM" id="Phobius"/>
    </source>
</evidence>
<dbReference type="RefSeq" id="XP_013883091.1">
    <property type="nucleotide sequence ID" value="XM_014027637.1"/>
</dbReference>
<evidence type="ECO:0000256" key="7">
    <source>
        <dbReference type="ARBA" id="ARBA00023040"/>
    </source>
</evidence>
<dbReference type="CDD" id="cd15283">
    <property type="entry name" value="7tmC_V2R_pheromone"/>
    <property type="match status" value="1"/>
</dbReference>
<reference evidence="16" key="1">
    <citation type="submission" date="2025-08" db="UniProtKB">
        <authorList>
            <consortium name="RefSeq"/>
        </authorList>
    </citation>
    <scope>IDENTIFICATION</scope>
    <source>
        <strain evidence="16">Quisiro</strain>
        <tissue evidence="16">Liver</tissue>
    </source>
</reference>
<evidence type="ECO:0000256" key="10">
    <source>
        <dbReference type="ARBA" id="ARBA00023180"/>
    </source>
</evidence>
<dbReference type="InterPro" id="IPR028082">
    <property type="entry name" value="Peripla_BP_I"/>
</dbReference>
<keyword evidence="15" id="KW-1185">Reference proteome</keyword>
<dbReference type="InterPro" id="IPR017978">
    <property type="entry name" value="GPCR_3_C"/>
</dbReference>
<dbReference type="FunFam" id="2.10.50.30:FF:000002">
    <property type="entry name" value="Vomeronasal 2 receptor, h1"/>
    <property type="match status" value="1"/>
</dbReference>
<keyword evidence="5 13" id="KW-0732">Signal</keyword>
<dbReference type="GO" id="GO:0005886">
    <property type="term" value="C:plasma membrane"/>
    <property type="evidence" value="ECO:0007669"/>
    <property type="project" value="UniProtKB-SubCell"/>
</dbReference>
<keyword evidence="6 12" id="KW-1133">Transmembrane helix</keyword>
<dbReference type="OrthoDB" id="5984008at2759"/>
<sequence>MFSTQRWPEQGCALLQLLLLASFSQSEESMCSRRGDPVIPQLSKDGDIMLGGIFSFHSSWKNHENTYSEKPPPLECISLNFREFQFAQAMLFAIEEINNSTDLLPGISLGYSIHDACGSIARSVKAALALNNGNDNTSSTFEEPCTSHAQVLAVLGETSSSPSTAIATVLGPFHIPLISHFATCACLSDKTKYPSFLRTVPSDYYQSRALAQLVKHFGWTWVGTIRTNDDYGNNGMATFTETAEQLGICLEYSISFFRTDSSEKIQKIIDIIKASTSKVIVAFLSHMDMDVLIHELSNHNLTGYQWVGSESWIFDSQIAAMDKNHILDGAIGLSIPKAHVSGLKEFMLDVKPLISSNNELFAEFWEALFSCKFKQVQSKESQTECTGHEDLTGVENSFTDMSLMPIFNNVYKGVYAVAHALHDIFICNEKCNNSVQFDPLKILQQIRKIRFQTKEGHEVYFNENGDPAAKYDIINWQPRDNDIIDFVSVGLYDASLTADKQLNLLNRSLVWAQRSLQVPVSVCSEKCPPGTRKVLQKGKPVCCHDCVPCAEGEMANDIDSITCKKCPHEFWSNEKRDACIRKEAEFLSYEEIMGALLTTVSLFGTCMTAAVAVIFFRHKKTPLVRANNSELSFLLLFSLTLCFLCSLTFIGRPSEWSCMLRHTAFGITFVLCLSCVLGKTMVVLMAFKSTLPGSNVMKLFGPTQQRLSVLCLTFIQVIICILWLTTSPPFPFKNFEQYKDKIILECALGSAVGFWAVLGYIGLLAILCFIFAFLARKLPDNFNEAKFITFSMLIFCAVWITFIPAYVSSPGKFSVAVEIFAILASSFGLLVCIFIPKCYIMLLKPEKNTKKHLMGKGVFK</sequence>
<dbReference type="PANTHER" id="PTHR24061:SF528">
    <property type="entry name" value="C-FAMILY ODORANT RECEPTOR OLFCD2-RELATED"/>
    <property type="match status" value="1"/>
</dbReference>
<dbReference type="CDD" id="cd06364">
    <property type="entry name" value="PBP1_CaSR"/>
    <property type="match status" value="1"/>
</dbReference>
<dbReference type="PRINTS" id="PR00248">
    <property type="entry name" value="GPCRMGR"/>
</dbReference>
<evidence type="ECO:0000256" key="3">
    <source>
        <dbReference type="ARBA" id="ARBA00022475"/>
    </source>
</evidence>
<dbReference type="FunCoup" id="A0A2I4CSX4">
    <property type="interactions" value="2"/>
</dbReference>
<dbReference type="Gene3D" id="3.40.50.2300">
    <property type="match status" value="2"/>
</dbReference>
<evidence type="ECO:0000256" key="8">
    <source>
        <dbReference type="ARBA" id="ARBA00023136"/>
    </source>
</evidence>
<organism evidence="15 16">
    <name type="scientific">Austrofundulus limnaeus</name>
    <name type="common">Annual killifish</name>
    <dbReference type="NCBI Taxonomy" id="52670"/>
    <lineage>
        <taxon>Eukaryota</taxon>
        <taxon>Metazoa</taxon>
        <taxon>Chordata</taxon>
        <taxon>Craniata</taxon>
        <taxon>Vertebrata</taxon>
        <taxon>Euteleostomi</taxon>
        <taxon>Actinopterygii</taxon>
        <taxon>Neopterygii</taxon>
        <taxon>Teleostei</taxon>
        <taxon>Neoteleostei</taxon>
        <taxon>Acanthomorphata</taxon>
        <taxon>Ovalentaria</taxon>
        <taxon>Atherinomorphae</taxon>
        <taxon>Cyprinodontiformes</taxon>
        <taxon>Rivulidae</taxon>
        <taxon>Austrofundulus</taxon>
    </lineage>
</organism>
<dbReference type="InParanoid" id="A0A2I4CSX4"/>
<dbReference type="InterPro" id="IPR000337">
    <property type="entry name" value="GPCR_3"/>
</dbReference>
<feature type="transmembrane region" description="Helical" evidence="12">
    <location>
        <begin position="663"/>
        <end position="687"/>
    </location>
</feature>
<evidence type="ECO:0000256" key="5">
    <source>
        <dbReference type="ARBA" id="ARBA00022729"/>
    </source>
</evidence>
<comment type="similarity">
    <text evidence="2">Belongs to the G-protein coupled receptor 3 family.</text>
</comment>
<evidence type="ECO:0000256" key="1">
    <source>
        <dbReference type="ARBA" id="ARBA00004651"/>
    </source>
</evidence>
<evidence type="ECO:0000313" key="16">
    <source>
        <dbReference type="RefSeq" id="XP_013883091.1"/>
    </source>
</evidence>
<dbReference type="KEGG" id="alim:106531717"/>
<feature type="signal peptide" evidence="13">
    <location>
        <begin position="1"/>
        <end position="26"/>
    </location>
</feature>
<evidence type="ECO:0000256" key="11">
    <source>
        <dbReference type="ARBA" id="ARBA00023224"/>
    </source>
</evidence>
<dbReference type="InterPro" id="IPR000068">
    <property type="entry name" value="GPCR_3_Ca_sens_rcpt-rel"/>
</dbReference>
<gene>
    <name evidence="16" type="primary">LOC106531717</name>
</gene>
<keyword evidence="9" id="KW-0675">Receptor</keyword>
<dbReference type="InterPro" id="IPR004073">
    <property type="entry name" value="GPCR_3_vmron_rcpt_2"/>
</dbReference>
<feature type="transmembrane region" description="Helical" evidence="12">
    <location>
        <begin position="592"/>
        <end position="616"/>
    </location>
</feature>
<feature type="transmembrane region" description="Helical" evidence="12">
    <location>
        <begin position="707"/>
        <end position="725"/>
    </location>
</feature>
<dbReference type="Pfam" id="PF01094">
    <property type="entry name" value="ANF_receptor"/>
    <property type="match status" value="1"/>
</dbReference>
<dbReference type="Gene3D" id="2.10.50.30">
    <property type="entry name" value="GPCR, family 3, nine cysteines domain"/>
    <property type="match status" value="1"/>
</dbReference>
<evidence type="ECO:0000259" key="14">
    <source>
        <dbReference type="PROSITE" id="PS50259"/>
    </source>
</evidence>
<feature type="chain" id="PRO_5014149242" evidence="13">
    <location>
        <begin position="27"/>
        <end position="860"/>
    </location>
</feature>
<dbReference type="InterPro" id="IPR017979">
    <property type="entry name" value="GPCR_3_CS"/>
</dbReference>
<protein>
    <submittedName>
        <fullName evidence="16">Extracellular calcium-sensing receptor-like</fullName>
    </submittedName>
</protein>
<dbReference type="Proteomes" id="UP000192220">
    <property type="component" value="Unplaced"/>
</dbReference>
<dbReference type="Pfam" id="PF07562">
    <property type="entry name" value="NCD3G"/>
    <property type="match status" value="1"/>
</dbReference>
<dbReference type="Pfam" id="PF00003">
    <property type="entry name" value="7tm_3"/>
    <property type="match status" value="1"/>
</dbReference>
<dbReference type="GO" id="GO:0004930">
    <property type="term" value="F:G protein-coupled receptor activity"/>
    <property type="evidence" value="ECO:0007669"/>
    <property type="project" value="UniProtKB-KW"/>
</dbReference>
<dbReference type="PROSITE" id="PS00981">
    <property type="entry name" value="G_PROTEIN_RECEP_F3_3"/>
    <property type="match status" value="1"/>
</dbReference>
<evidence type="ECO:0000256" key="6">
    <source>
        <dbReference type="ARBA" id="ARBA00022989"/>
    </source>
</evidence>
<keyword evidence="7" id="KW-0297">G-protein coupled receptor</keyword>
<feature type="domain" description="G-protein coupled receptors family 3 profile" evidence="14">
    <location>
        <begin position="593"/>
        <end position="857"/>
    </location>
</feature>
<comment type="subcellular location">
    <subcellularLocation>
        <location evidence="1">Cell membrane</location>
        <topology evidence="1">Multi-pass membrane protein</topology>
    </subcellularLocation>
</comment>
<keyword evidence="10" id="KW-0325">Glycoprotein</keyword>
<keyword evidence="4 12" id="KW-0812">Transmembrane</keyword>
<keyword evidence="8 12" id="KW-0472">Membrane</keyword>
<keyword evidence="11" id="KW-0807">Transducer</keyword>
<dbReference type="InterPro" id="IPR011500">
    <property type="entry name" value="GPCR_3_9-Cys_dom"/>
</dbReference>
<keyword evidence="3" id="KW-1003">Cell membrane</keyword>
<dbReference type="GeneID" id="106531717"/>
<dbReference type="InterPro" id="IPR001828">
    <property type="entry name" value="ANF_lig-bd_rcpt"/>
</dbReference>
<dbReference type="PANTHER" id="PTHR24061">
    <property type="entry name" value="CALCIUM-SENSING RECEPTOR-RELATED"/>
    <property type="match status" value="1"/>
</dbReference>
<dbReference type="AlphaFoldDB" id="A0A2I4CSX4"/>
<feature type="transmembrane region" description="Helical" evidence="12">
    <location>
        <begin position="631"/>
        <end position="651"/>
    </location>
</feature>
<feature type="transmembrane region" description="Helical" evidence="12">
    <location>
        <begin position="787"/>
        <end position="807"/>
    </location>
</feature>
<evidence type="ECO:0000256" key="9">
    <source>
        <dbReference type="ARBA" id="ARBA00023170"/>
    </source>
</evidence>
<dbReference type="InterPro" id="IPR038550">
    <property type="entry name" value="GPCR_3_9-Cys_sf"/>
</dbReference>
<evidence type="ECO:0000256" key="4">
    <source>
        <dbReference type="ARBA" id="ARBA00022692"/>
    </source>
</evidence>
<dbReference type="PRINTS" id="PR01535">
    <property type="entry name" value="VOMERONASL2R"/>
</dbReference>
<feature type="transmembrane region" description="Helical" evidence="12">
    <location>
        <begin position="754"/>
        <end position="775"/>
    </location>
</feature>
<accession>A0A2I4CSX4</accession>
<dbReference type="SUPFAM" id="SSF53822">
    <property type="entry name" value="Periplasmic binding protein-like I"/>
    <property type="match status" value="1"/>
</dbReference>
<name>A0A2I4CSX4_AUSLI</name>
<evidence type="ECO:0000313" key="15">
    <source>
        <dbReference type="Proteomes" id="UP000192220"/>
    </source>
</evidence>